<feature type="compositionally biased region" description="Basic and acidic residues" evidence="1">
    <location>
        <begin position="43"/>
        <end position="55"/>
    </location>
</feature>
<keyword evidence="3" id="KW-1185">Reference proteome</keyword>
<dbReference type="EMBL" id="LVLJ01000837">
    <property type="protein sequence ID" value="OAE32408.1"/>
    <property type="molecule type" value="Genomic_DNA"/>
</dbReference>
<evidence type="ECO:0000256" key="1">
    <source>
        <dbReference type="SAM" id="MobiDB-lite"/>
    </source>
</evidence>
<dbReference type="AlphaFoldDB" id="A0A176WGN5"/>
<gene>
    <name evidence="2" type="ORF">AXG93_3671s1270</name>
</gene>
<sequence>MKMNEDLEKEFTLSEESLKQVVARVGGTVVEAEGITVPTSPVEEVRPEEGKKTSGEEASYSQLAYAQPAYAQAAYAQLAYAQAAYSQLLGPKASLSVIAEGLSPNHVSRFRRS</sequence>
<comment type="caution">
    <text evidence="2">The sequence shown here is derived from an EMBL/GenBank/DDBJ whole genome shotgun (WGS) entry which is preliminary data.</text>
</comment>
<name>A0A176WGN5_MARPO</name>
<protein>
    <submittedName>
        <fullName evidence="2">Uncharacterized protein</fullName>
    </submittedName>
</protein>
<evidence type="ECO:0000313" key="3">
    <source>
        <dbReference type="Proteomes" id="UP000077202"/>
    </source>
</evidence>
<reference evidence="2" key="1">
    <citation type="submission" date="2016-03" db="EMBL/GenBank/DDBJ databases">
        <title>Mechanisms controlling the formation of the plant cell surface in tip-growing cells are functionally conserved among land plants.</title>
        <authorList>
            <person name="Honkanen S."/>
            <person name="Jones V.A."/>
            <person name="Morieri G."/>
            <person name="Champion C."/>
            <person name="Hetherington A.J."/>
            <person name="Kelly S."/>
            <person name="Saint-Marcoux D."/>
            <person name="Proust H."/>
            <person name="Prescott H."/>
            <person name="Dolan L."/>
        </authorList>
    </citation>
    <scope>NUCLEOTIDE SEQUENCE [LARGE SCALE GENOMIC DNA]</scope>
    <source>
        <tissue evidence="2">Whole gametophyte</tissue>
    </source>
</reference>
<evidence type="ECO:0000313" key="2">
    <source>
        <dbReference type="EMBL" id="OAE32408.1"/>
    </source>
</evidence>
<accession>A0A176WGN5</accession>
<feature type="region of interest" description="Disordered" evidence="1">
    <location>
        <begin position="36"/>
        <end position="58"/>
    </location>
</feature>
<organism evidence="2 3">
    <name type="scientific">Marchantia polymorpha subsp. ruderalis</name>
    <dbReference type="NCBI Taxonomy" id="1480154"/>
    <lineage>
        <taxon>Eukaryota</taxon>
        <taxon>Viridiplantae</taxon>
        <taxon>Streptophyta</taxon>
        <taxon>Embryophyta</taxon>
        <taxon>Marchantiophyta</taxon>
        <taxon>Marchantiopsida</taxon>
        <taxon>Marchantiidae</taxon>
        <taxon>Marchantiales</taxon>
        <taxon>Marchantiaceae</taxon>
        <taxon>Marchantia</taxon>
    </lineage>
</organism>
<proteinExistence type="predicted"/>
<dbReference type="Proteomes" id="UP000077202">
    <property type="component" value="Unassembled WGS sequence"/>
</dbReference>